<dbReference type="SUPFAM" id="SSF52402">
    <property type="entry name" value="Adenine nucleotide alpha hydrolases-like"/>
    <property type="match status" value="1"/>
</dbReference>
<dbReference type="EMBL" id="CAJVRL010000069">
    <property type="protein sequence ID" value="CAG8956128.1"/>
    <property type="molecule type" value="Genomic_DNA"/>
</dbReference>
<dbReference type="Proteomes" id="UP000696280">
    <property type="component" value="Unassembled WGS sequence"/>
</dbReference>
<comment type="similarity">
    <text evidence="3">Belongs to the CTU2/NCS2 family.</text>
</comment>
<feature type="region of interest" description="Disordered" evidence="4">
    <location>
        <begin position="32"/>
        <end position="55"/>
    </location>
</feature>
<organism evidence="5 6">
    <name type="scientific">Hymenoscyphus fraxineus</name>
    <dbReference type="NCBI Taxonomy" id="746836"/>
    <lineage>
        <taxon>Eukaryota</taxon>
        <taxon>Fungi</taxon>
        <taxon>Dikarya</taxon>
        <taxon>Ascomycota</taxon>
        <taxon>Pezizomycotina</taxon>
        <taxon>Leotiomycetes</taxon>
        <taxon>Helotiales</taxon>
        <taxon>Helotiaceae</taxon>
        <taxon>Hymenoscyphus</taxon>
    </lineage>
</organism>
<protein>
    <recommendedName>
        <fullName evidence="3">Cytoplasmic tRNA 2-thiolation protein 2</fullName>
    </recommendedName>
</protein>
<evidence type="ECO:0000313" key="6">
    <source>
        <dbReference type="Proteomes" id="UP000696280"/>
    </source>
</evidence>
<accession>A0A9N9L0W6</accession>
<dbReference type="GO" id="GO:0002143">
    <property type="term" value="P:tRNA wobble position uridine thiolation"/>
    <property type="evidence" value="ECO:0007669"/>
    <property type="project" value="TreeGrafter"/>
</dbReference>
<feature type="compositionally biased region" description="Polar residues" evidence="4">
    <location>
        <begin position="45"/>
        <end position="55"/>
    </location>
</feature>
<evidence type="ECO:0000256" key="1">
    <source>
        <dbReference type="ARBA" id="ARBA00022490"/>
    </source>
</evidence>
<evidence type="ECO:0000256" key="2">
    <source>
        <dbReference type="ARBA" id="ARBA00022694"/>
    </source>
</evidence>
<dbReference type="GO" id="GO:0005829">
    <property type="term" value="C:cytosol"/>
    <property type="evidence" value="ECO:0007669"/>
    <property type="project" value="TreeGrafter"/>
</dbReference>
<dbReference type="Pfam" id="PF10288">
    <property type="entry name" value="CTU2"/>
    <property type="match status" value="1"/>
</dbReference>
<dbReference type="GO" id="GO:0016779">
    <property type="term" value="F:nucleotidyltransferase activity"/>
    <property type="evidence" value="ECO:0007669"/>
    <property type="project" value="UniProtKB-UniRule"/>
</dbReference>
<dbReference type="PANTHER" id="PTHR20882">
    <property type="entry name" value="CYTOPLASMIC TRNA 2-THIOLATION PROTEIN 2"/>
    <property type="match status" value="1"/>
</dbReference>
<dbReference type="Gene3D" id="3.40.50.620">
    <property type="entry name" value="HUPs"/>
    <property type="match status" value="1"/>
</dbReference>
<dbReference type="GO" id="GO:0016783">
    <property type="term" value="F:sulfurtransferase activity"/>
    <property type="evidence" value="ECO:0007669"/>
    <property type="project" value="TreeGrafter"/>
</dbReference>
<dbReference type="HAMAP" id="MF_03054">
    <property type="entry name" value="CTU2"/>
    <property type="match status" value="1"/>
</dbReference>
<comment type="subcellular location">
    <subcellularLocation>
        <location evidence="3">Cytoplasm</location>
    </subcellularLocation>
</comment>
<dbReference type="InterPro" id="IPR019407">
    <property type="entry name" value="CTU2"/>
</dbReference>
<dbReference type="GO" id="GO:0032447">
    <property type="term" value="P:protein urmylation"/>
    <property type="evidence" value="ECO:0007669"/>
    <property type="project" value="UniProtKB-UniRule"/>
</dbReference>
<keyword evidence="1 3" id="KW-0963">Cytoplasm</keyword>
<comment type="caution">
    <text evidence="5">The sequence shown here is derived from an EMBL/GenBank/DDBJ whole genome shotgun (WGS) entry which is preliminary data.</text>
</comment>
<evidence type="ECO:0000256" key="4">
    <source>
        <dbReference type="SAM" id="MobiDB-lite"/>
    </source>
</evidence>
<dbReference type="AlphaFoldDB" id="A0A9N9L0W6"/>
<keyword evidence="2 3" id="KW-0819">tRNA processing</keyword>
<evidence type="ECO:0000256" key="3">
    <source>
        <dbReference type="HAMAP-Rule" id="MF_03054"/>
    </source>
</evidence>
<evidence type="ECO:0000313" key="5">
    <source>
        <dbReference type="EMBL" id="CAG8956128.1"/>
    </source>
</evidence>
<proteinExistence type="inferred from homology"/>
<sequence length="429" mass="47438">MIASPLIPPLLECPPFIDLNSTTSTRVLYRLPSTGRDTHPPCQSHCASTTRNQMSGDIEGQQSGKTALCQRCHEEAATHQIRSDGICTKCFVAYVTTKAIKRMETYKIRGTTKTARRLLFPLSFGPSSASLLHILDQHIQGQYLRMNRASYELFVVHINLYVDPVDRKDADLLLEKYQSRFPRHTYSTLNLEDALLLEGIDWKALKMEEPLNTQNPADKLQALLGSMSSATSRSDIVSTLLTRLLVDVAKKSECESILFGDSTTRLAEKTLTETAKGRGFSLPWQVSDGALSYGIAFNYPLRDLLKKEIQTFSSLTTPPLTDLVINQKSSSHISASSKTTTIDDLMAQYFETVEENFPSIVANVVRTTSKLKPLPDEDTTSCGLCGLPVAKGTDGIYGWGGDQNTCSQPTEEKLHHGILCYGCSRSINS</sequence>
<reference evidence="5" key="1">
    <citation type="submission" date="2021-07" db="EMBL/GenBank/DDBJ databases">
        <authorList>
            <person name="Durling M."/>
        </authorList>
    </citation>
    <scope>NUCLEOTIDE SEQUENCE</scope>
</reference>
<dbReference type="OrthoDB" id="25129at2759"/>
<comment type="pathway">
    <text evidence="3">tRNA modification; 5-methoxycarbonylmethyl-2-thiouridine-tRNA biosynthesis.</text>
</comment>
<dbReference type="GO" id="GO:0000049">
    <property type="term" value="F:tRNA binding"/>
    <property type="evidence" value="ECO:0007669"/>
    <property type="project" value="InterPro"/>
</dbReference>
<dbReference type="InterPro" id="IPR014729">
    <property type="entry name" value="Rossmann-like_a/b/a_fold"/>
</dbReference>
<gene>
    <name evidence="3" type="primary">NCS2</name>
    <name evidence="3" type="synonym">CTU2</name>
    <name evidence="5" type="ORF">HYFRA_00012045</name>
</gene>
<dbReference type="PANTHER" id="PTHR20882:SF14">
    <property type="entry name" value="CYTOPLASMIC TRNA 2-THIOLATION PROTEIN 2"/>
    <property type="match status" value="1"/>
</dbReference>
<name>A0A9N9L0W6_9HELO</name>
<comment type="function">
    <text evidence="3">Plays a central role in 2-thiolation of mcm(5)S(2)U at tRNA wobble positions of tRNA(Lys), tRNA(Glu) and tRNA(Gln). May act by forming a heterodimer with NCS6 that ligates sulfur from thiocarboxylated URM1 onto the uridine of tRNAs at wobble position. Prior mcm(5) tRNA modification by the elongator complex is required for 2-thiolation. May also be involved in protein urmylation.</text>
</comment>
<keyword evidence="6" id="KW-1185">Reference proteome</keyword>